<dbReference type="PANTHER" id="PTHR48090">
    <property type="entry name" value="UNDECAPRENYL-PHOSPHATE 4-DEOXY-4-FORMAMIDO-L-ARABINOSE TRANSFERASE-RELATED"/>
    <property type="match status" value="1"/>
</dbReference>
<dbReference type="SUPFAM" id="SSF53448">
    <property type="entry name" value="Nucleotide-diphospho-sugar transferases"/>
    <property type="match status" value="1"/>
</dbReference>
<evidence type="ECO:0000259" key="2">
    <source>
        <dbReference type="Pfam" id="PF00535"/>
    </source>
</evidence>
<dbReference type="Proteomes" id="UP000886289">
    <property type="component" value="Unassembled WGS sequence"/>
</dbReference>
<evidence type="ECO:0000256" key="1">
    <source>
        <dbReference type="SAM" id="Phobius"/>
    </source>
</evidence>
<dbReference type="Pfam" id="PF00535">
    <property type="entry name" value="Glycos_transf_2"/>
    <property type="match status" value="1"/>
</dbReference>
<dbReference type="InterPro" id="IPR050256">
    <property type="entry name" value="Glycosyltransferase_2"/>
</dbReference>
<protein>
    <submittedName>
        <fullName evidence="3">Glycosyltransferase</fullName>
    </submittedName>
</protein>
<name>A0A7C0Y2I7_DESA2</name>
<comment type="caution">
    <text evidence="3">The sequence shown here is derived from an EMBL/GenBank/DDBJ whole genome shotgun (WGS) entry which is preliminary data.</text>
</comment>
<dbReference type="InterPro" id="IPR029044">
    <property type="entry name" value="Nucleotide-diphossugar_trans"/>
</dbReference>
<sequence>MIVVLLPAYNEGLSLVPLLTKIENVMKKLSLEYKIIICNDGSCDNTSEILAKYSKNMPLEIIHHKFNRGLGETIRDLFERASEICKPDDIIVRMDCDNTHEPEIIADMITKLNEGFDVVIASRFQPGGGQIGLGTYRTFISRAANIFMKIFFPIKGVWDYSCGFRAYRAKIIQKAIDFYKNDFIQLKGLGFTCTLEKLIKLKILGARFAEVPFVLRYDQKQSDSKMLSSITTLGYLVMTLLYHWPWGGWRRSYKAKLKEKNVKKNQ</sequence>
<keyword evidence="1" id="KW-1133">Transmembrane helix</keyword>
<organism evidence="3">
    <name type="scientific">Desulfofervidus auxilii</name>
    <dbReference type="NCBI Taxonomy" id="1621989"/>
    <lineage>
        <taxon>Bacteria</taxon>
        <taxon>Pseudomonadati</taxon>
        <taxon>Thermodesulfobacteriota</taxon>
        <taxon>Candidatus Desulfofervidia</taxon>
        <taxon>Candidatus Desulfofervidales</taxon>
        <taxon>Candidatus Desulfofervidaceae</taxon>
        <taxon>Candidatus Desulfofervidus</taxon>
    </lineage>
</organism>
<feature type="domain" description="Glycosyltransferase 2-like" evidence="2">
    <location>
        <begin position="4"/>
        <end position="174"/>
    </location>
</feature>
<dbReference type="PANTHER" id="PTHR48090:SF7">
    <property type="entry name" value="RFBJ PROTEIN"/>
    <property type="match status" value="1"/>
</dbReference>
<gene>
    <name evidence="3" type="ORF">ENG63_04090</name>
</gene>
<accession>A0A7C0Y2I7</accession>
<reference evidence="3" key="1">
    <citation type="journal article" date="2020" name="mSystems">
        <title>Genome- and Community-Level Interaction Insights into Carbon Utilization and Element Cycling Functions of Hydrothermarchaeota in Hydrothermal Sediment.</title>
        <authorList>
            <person name="Zhou Z."/>
            <person name="Liu Y."/>
            <person name="Xu W."/>
            <person name="Pan J."/>
            <person name="Luo Z.H."/>
            <person name="Li M."/>
        </authorList>
    </citation>
    <scope>NUCLEOTIDE SEQUENCE [LARGE SCALE GENOMIC DNA]</scope>
    <source>
        <strain evidence="3">HyVt-233</strain>
    </source>
</reference>
<dbReference type="EMBL" id="DRBS01000157">
    <property type="protein sequence ID" value="HDD44026.1"/>
    <property type="molecule type" value="Genomic_DNA"/>
</dbReference>
<keyword evidence="1" id="KW-0472">Membrane</keyword>
<proteinExistence type="predicted"/>
<evidence type="ECO:0000313" key="3">
    <source>
        <dbReference type="EMBL" id="HDD44026.1"/>
    </source>
</evidence>
<keyword evidence="1" id="KW-0812">Transmembrane</keyword>
<dbReference type="AlphaFoldDB" id="A0A7C0Y2I7"/>
<dbReference type="Gene3D" id="3.90.550.10">
    <property type="entry name" value="Spore Coat Polysaccharide Biosynthesis Protein SpsA, Chain A"/>
    <property type="match status" value="1"/>
</dbReference>
<dbReference type="InterPro" id="IPR001173">
    <property type="entry name" value="Glyco_trans_2-like"/>
</dbReference>
<feature type="transmembrane region" description="Helical" evidence="1">
    <location>
        <begin position="226"/>
        <end position="244"/>
    </location>
</feature>